<proteinExistence type="evidence at transcript level"/>
<dbReference type="Gene3D" id="3.10.20.90">
    <property type="entry name" value="Phosphatidylinositol 3-kinase Catalytic Subunit, Chain A, domain 1"/>
    <property type="match status" value="1"/>
</dbReference>
<dbReference type="Pfam" id="PF20638">
    <property type="entry name" value="ATG5_UblA"/>
    <property type="match status" value="1"/>
</dbReference>
<dbReference type="Pfam" id="PF04106">
    <property type="entry name" value="ATG5_UblB"/>
    <property type="match status" value="1"/>
</dbReference>
<dbReference type="GO" id="GO:0034274">
    <property type="term" value="C:Atg12-Atg5-Atg16 complex"/>
    <property type="evidence" value="ECO:0007669"/>
    <property type="project" value="TreeGrafter"/>
</dbReference>
<evidence type="ECO:0000256" key="4">
    <source>
        <dbReference type="ARBA" id="ARBA00015616"/>
    </source>
</evidence>
<evidence type="ECO:0000256" key="2">
    <source>
        <dbReference type="ARBA" id="ARBA00004623"/>
    </source>
</evidence>
<feature type="domain" description="Autophagy protein ATG5 alpha-helical bundle region" evidence="12">
    <location>
        <begin position="124"/>
        <end position="180"/>
    </location>
</feature>
<keyword evidence="6 10" id="KW-1017">Isopeptide bond</keyword>
<dbReference type="EMBL" id="CAJNOC010001781">
    <property type="protein sequence ID" value="CAF0890714.1"/>
    <property type="molecule type" value="Genomic_DNA"/>
</dbReference>
<dbReference type="Gene3D" id="3.10.20.620">
    <property type="match status" value="1"/>
</dbReference>
<dbReference type="FunFam" id="3.10.20.90:FF:000100">
    <property type="entry name" value="Autophagy related 5"/>
    <property type="match status" value="1"/>
</dbReference>
<dbReference type="OrthoDB" id="272162at2759"/>
<dbReference type="Proteomes" id="UP000663879">
    <property type="component" value="Unassembled WGS sequence"/>
</dbReference>
<evidence type="ECO:0000256" key="1">
    <source>
        <dbReference type="ARBA" id="ARBA00004496"/>
    </source>
</evidence>
<evidence type="ECO:0000256" key="8">
    <source>
        <dbReference type="ARBA" id="ARBA00023006"/>
    </source>
</evidence>
<comment type="similarity">
    <text evidence="3 10">Belongs to the ATG5 family.</text>
</comment>
<keyword evidence="8 10" id="KW-0072">Autophagy</keyword>
<keyword evidence="9 10" id="KW-0472">Membrane</keyword>
<dbReference type="EMBL" id="MH231910">
    <property type="protein sequence ID" value="AWV66717.1"/>
    <property type="molecule type" value="mRNA"/>
</dbReference>
<feature type="domain" description="Autophagy protein ATG5 UblB" evidence="11">
    <location>
        <begin position="188"/>
        <end position="265"/>
    </location>
</feature>
<dbReference type="InterPro" id="IPR042526">
    <property type="entry name" value="Atg5_HR"/>
</dbReference>
<dbReference type="GO" id="GO:0005776">
    <property type="term" value="C:autophagosome"/>
    <property type="evidence" value="ECO:0007669"/>
    <property type="project" value="TreeGrafter"/>
</dbReference>
<dbReference type="GO" id="GO:0034045">
    <property type="term" value="C:phagophore assembly site membrane"/>
    <property type="evidence" value="ECO:0007669"/>
    <property type="project" value="UniProtKB-SubCell"/>
</dbReference>
<dbReference type="InterPro" id="IPR048940">
    <property type="entry name" value="ATG5_HBR"/>
</dbReference>
<keyword evidence="5" id="KW-0963">Cytoplasm</keyword>
<comment type="subunit">
    <text evidence="10">Conjugated with ATG12.</text>
</comment>
<dbReference type="GO" id="GO:0044233">
    <property type="term" value="C:mitochondria-associated endoplasmic reticulum membrane contact site"/>
    <property type="evidence" value="ECO:0007669"/>
    <property type="project" value="TreeGrafter"/>
</dbReference>
<dbReference type="GO" id="GO:0034727">
    <property type="term" value="P:piecemeal microautophagy of the nucleus"/>
    <property type="evidence" value="ECO:0007669"/>
    <property type="project" value="TreeGrafter"/>
</dbReference>
<dbReference type="Pfam" id="PF20637">
    <property type="entry name" value="ATG5_HBR"/>
    <property type="match status" value="1"/>
</dbReference>
<accession>A0A2Z4EUR3</accession>
<evidence type="ECO:0000256" key="10">
    <source>
        <dbReference type="RuleBase" id="RU361202"/>
    </source>
</evidence>
<name>A0A2Z4EUR3_9BILA</name>
<protein>
    <recommendedName>
        <fullName evidence="4 10">Autophagy protein 5</fullName>
    </recommendedName>
</protein>
<dbReference type="AlphaFoldDB" id="A0A2Z4EUR3"/>
<gene>
    <name evidence="15" type="ORF">OXX778_LOCUS10896</name>
</gene>
<evidence type="ECO:0000256" key="3">
    <source>
        <dbReference type="ARBA" id="ARBA00006910"/>
    </source>
</evidence>
<evidence type="ECO:0000256" key="7">
    <source>
        <dbReference type="ARBA" id="ARBA00022843"/>
    </source>
</evidence>
<evidence type="ECO:0000256" key="9">
    <source>
        <dbReference type="ARBA" id="ARBA00023136"/>
    </source>
</evidence>
<reference evidence="14" key="1">
    <citation type="journal article" date="2018" name="Aquat. Toxicol.">
        <title>Genome-wide identification of 99 autophagy-related (Atg) genes in the monogonont rotifer Brachionus spp. and transcriptional modulation in response to cadmium.</title>
        <authorList>
            <person name="Kang H.M."/>
            <person name="Lee J.S."/>
            <person name="Kim M.S."/>
            <person name="Lee Y.H."/>
            <person name="Jung J.H."/>
            <person name="Hagiwara A."/>
            <person name="Zhou B."/>
            <person name="Lee J.S."/>
            <person name="Jeong C.B."/>
        </authorList>
    </citation>
    <scope>NUCLEOTIDE SEQUENCE</scope>
</reference>
<reference evidence="14" key="2">
    <citation type="submission" date="2018-04" db="EMBL/GenBank/DDBJ databases">
        <authorList>
            <person name="Go L.Y."/>
            <person name="Mitchell J.A."/>
        </authorList>
    </citation>
    <scope>NUCLEOTIDE SEQUENCE</scope>
</reference>
<organism evidence="14">
    <name type="scientific">Brachionus calyciflorus</name>
    <dbReference type="NCBI Taxonomy" id="104777"/>
    <lineage>
        <taxon>Eukaryota</taxon>
        <taxon>Metazoa</taxon>
        <taxon>Spiralia</taxon>
        <taxon>Gnathifera</taxon>
        <taxon>Rotifera</taxon>
        <taxon>Eurotatoria</taxon>
        <taxon>Monogononta</taxon>
        <taxon>Pseudotrocha</taxon>
        <taxon>Ploima</taxon>
        <taxon>Brachionidae</taxon>
        <taxon>Brachionus</taxon>
    </lineage>
</organism>
<dbReference type="InterPro" id="IPR048318">
    <property type="entry name" value="ATG5_UblB"/>
</dbReference>
<keyword evidence="7 10" id="KW-0832">Ubl conjugation</keyword>
<dbReference type="FunFam" id="1.10.246.190:FF:000001">
    <property type="entry name" value="Autophagy related 5"/>
    <property type="match status" value="1"/>
</dbReference>
<evidence type="ECO:0000259" key="13">
    <source>
        <dbReference type="Pfam" id="PF20638"/>
    </source>
</evidence>
<dbReference type="GO" id="GO:0061908">
    <property type="term" value="C:phagophore"/>
    <property type="evidence" value="ECO:0007669"/>
    <property type="project" value="TreeGrafter"/>
</dbReference>
<dbReference type="GO" id="GO:0000422">
    <property type="term" value="P:autophagy of mitochondrion"/>
    <property type="evidence" value="ECO:0007669"/>
    <property type="project" value="TreeGrafter"/>
</dbReference>
<dbReference type="InterPro" id="IPR042527">
    <property type="entry name" value="Atg5_UblA_dom_sf"/>
</dbReference>
<evidence type="ECO:0000256" key="5">
    <source>
        <dbReference type="ARBA" id="ARBA00022490"/>
    </source>
</evidence>
<dbReference type="PANTHER" id="PTHR13040:SF2">
    <property type="entry name" value="AUTOPHAGY PROTEIN 5"/>
    <property type="match status" value="1"/>
</dbReference>
<dbReference type="Gene3D" id="1.10.246.190">
    <property type="entry name" value="Autophagy protein Apg5, helix rich domain"/>
    <property type="match status" value="1"/>
</dbReference>
<evidence type="ECO:0000256" key="6">
    <source>
        <dbReference type="ARBA" id="ARBA00022499"/>
    </source>
</evidence>
<dbReference type="GO" id="GO:0007033">
    <property type="term" value="P:vacuole organization"/>
    <property type="evidence" value="ECO:0007669"/>
    <property type="project" value="UniProtKB-ARBA"/>
</dbReference>
<dbReference type="GO" id="GO:0019776">
    <property type="term" value="F:Atg8-family ligase activity"/>
    <property type="evidence" value="ECO:0007669"/>
    <property type="project" value="TreeGrafter"/>
</dbReference>
<reference evidence="15" key="3">
    <citation type="submission" date="2021-02" db="EMBL/GenBank/DDBJ databases">
        <authorList>
            <person name="Nowell W R."/>
        </authorList>
    </citation>
    <scope>NUCLEOTIDE SEQUENCE</scope>
    <source>
        <strain evidence="15">Ploen Becks lab</strain>
    </source>
</reference>
<keyword evidence="16" id="KW-1185">Reference proteome</keyword>
<evidence type="ECO:0000313" key="16">
    <source>
        <dbReference type="Proteomes" id="UP000663879"/>
    </source>
</evidence>
<sequence>MAEDKEILREIWDGKIPICFKLAENEWRSSEPEEIYLMVPRQTYFPLILDKVQKHFCECVSQSKKNNEIWLDFDGLALKWHYPVGLLFDLYANQGQESVSNIPWTLNVHFDEFPEDLLHCGSREIVESFFLSTIKEADALKHKGKIINEMQKKDHKQLWAGIQSDKFDQFWSINKKLMETIEGEGFKSIPFRIYQQDKPFIQKLFEPVTESGRKQTLKDLLDFVFGEELNTRVILIQGVQPSLETPIQWLSEHLSYPDNFLHICVK</sequence>
<evidence type="ECO:0000313" key="15">
    <source>
        <dbReference type="EMBL" id="CAF0890714.1"/>
    </source>
</evidence>
<dbReference type="InterPro" id="IPR048939">
    <property type="entry name" value="ATG5_UblA"/>
</dbReference>
<dbReference type="PANTHER" id="PTHR13040">
    <property type="entry name" value="AUTOPHAGY PROTEIN 5"/>
    <property type="match status" value="1"/>
</dbReference>
<comment type="function">
    <text evidence="10">Involved in autophagic vesicle formation.</text>
</comment>
<dbReference type="GO" id="GO:0006995">
    <property type="term" value="P:cellular response to nitrogen starvation"/>
    <property type="evidence" value="ECO:0007669"/>
    <property type="project" value="TreeGrafter"/>
</dbReference>
<evidence type="ECO:0000259" key="11">
    <source>
        <dbReference type="Pfam" id="PF04106"/>
    </source>
</evidence>
<feature type="domain" description="Autophagy protein ATG5 UblA" evidence="13">
    <location>
        <begin position="11"/>
        <end position="110"/>
    </location>
</feature>
<evidence type="ECO:0000259" key="12">
    <source>
        <dbReference type="Pfam" id="PF20637"/>
    </source>
</evidence>
<comment type="subcellular location">
    <subcellularLocation>
        <location evidence="1">Cytoplasm</location>
    </subcellularLocation>
    <subcellularLocation>
        <location evidence="2 10">Preautophagosomal structure membrane</location>
        <topology evidence="2 10">Peripheral membrane protein</topology>
    </subcellularLocation>
</comment>
<evidence type="ECO:0000313" key="14">
    <source>
        <dbReference type="EMBL" id="AWV66717.1"/>
    </source>
</evidence>
<dbReference type="InterPro" id="IPR007239">
    <property type="entry name" value="Atg5"/>
</dbReference>